<comment type="subcellular location">
    <subcellularLocation>
        <location evidence="1">Secreted</location>
        <location evidence="1">Cell wall</location>
    </subcellularLocation>
</comment>
<evidence type="ECO:0000256" key="9">
    <source>
        <dbReference type="SAM" id="SignalP"/>
    </source>
</evidence>
<dbReference type="InterPro" id="IPR012334">
    <property type="entry name" value="Pectin_lyas_fold"/>
</dbReference>
<comment type="caution">
    <text evidence="10">The sequence shown here is derived from an EMBL/GenBank/DDBJ whole genome shotgun (WGS) entry which is preliminary data.</text>
</comment>
<evidence type="ECO:0008006" key="12">
    <source>
        <dbReference type="Google" id="ProtNLM"/>
    </source>
</evidence>
<evidence type="ECO:0000313" key="10">
    <source>
        <dbReference type="EMBL" id="KAL3517413.1"/>
    </source>
</evidence>
<keyword evidence="3" id="KW-0134">Cell wall</keyword>
<keyword evidence="5 8" id="KW-0378">Hydrolase</keyword>
<dbReference type="Pfam" id="PF00295">
    <property type="entry name" value="Glyco_hydro_28"/>
    <property type="match status" value="1"/>
</dbReference>
<feature type="signal peptide" evidence="9">
    <location>
        <begin position="1"/>
        <end position="24"/>
    </location>
</feature>
<dbReference type="AlphaFoldDB" id="A0ABD2ZI70"/>
<reference evidence="10 11" key="1">
    <citation type="submission" date="2024-11" db="EMBL/GenBank/DDBJ databases">
        <title>A near-complete genome assembly of Cinchona calisaya.</title>
        <authorList>
            <person name="Lian D.C."/>
            <person name="Zhao X.W."/>
            <person name="Wei L."/>
        </authorList>
    </citation>
    <scope>NUCLEOTIDE SEQUENCE [LARGE SCALE GENOMIC DNA]</scope>
    <source>
        <tissue evidence="10">Nenye</tissue>
    </source>
</reference>
<evidence type="ECO:0000256" key="6">
    <source>
        <dbReference type="ARBA" id="ARBA00023295"/>
    </source>
</evidence>
<protein>
    <recommendedName>
        <fullName evidence="12">Polygalacturonase</fullName>
    </recommendedName>
</protein>
<evidence type="ECO:0000256" key="7">
    <source>
        <dbReference type="ARBA" id="ARBA00023316"/>
    </source>
</evidence>
<dbReference type="InterPro" id="IPR000743">
    <property type="entry name" value="Glyco_hydro_28"/>
</dbReference>
<keyword evidence="9" id="KW-0732">Signal</keyword>
<keyword evidence="6 8" id="KW-0326">Glycosidase</keyword>
<dbReference type="Proteomes" id="UP001630127">
    <property type="component" value="Unassembled WGS sequence"/>
</dbReference>
<sequence length="148" mass="15665">MALGEIKASYVVLVLILLSFKAKCSSPFRARRVLTTDDVDTVFDVTNFGAKPDGKTDSSLEFIKAWNAACNSGKKAKLFFPQGTFLAGEVVFQGPCNTTTPIVIEIQGTILASTDLGLFTRGVWISIENVNGVLVTGEGTLDGQGGSA</sequence>
<keyword evidence="11" id="KW-1185">Reference proteome</keyword>
<proteinExistence type="inferred from homology"/>
<dbReference type="PANTHER" id="PTHR31375">
    <property type="match status" value="1"/>
</dbReference>
<dbReference type="Gene3D" id="2.160.20.10">
    <property type="entry name" value="Single-stranded right-handed beta-helix, Pectin lyase-like"/>
    <property type="match status" value="1"/>
</dbReference>
<evidence type="ECO:0000313" key="11">
    <source>
        <dbReference type="Proteomes" id="UP001630127"/>
    </source>
</evidence>
<keyword evidence="4" id="KW-0964">Secreted</keyword>
<gene>
    <name evidence="10" type="ORF">ACH5RR_020002</name>
</gene>
<evidence type="ECO:0000256" key="8">
    <source>
        <dbReference type="RuleBase" id="RU361169"/>
    </source>
</evidence>
<accession>A0ABD2ZI70</accession>
<evidence type="ECO:0000256" key="5">
    <source>
        <dbReference type="ARBA" id="ARBA00022801"/>
    </source>
</evidence>
<evidence type="ECO:0000256" key="1">
    <source>
        <dbReference type="ARBA" id="ARBA00004191"/>
    </source>
</evidence>
<evidence type="ECO:0000256" key="3">
    <source>
        <dbReference type="ARBA" id="ARBA00022512"/>
    </source>
</evidence>
<evidence type="ECO:0000256" key="2">
    <source>
        <dbReference type="ARBA" id="ARBA00008834"/>
    </source>
</evidence>
<organism evidence="10 11">
    <name type="scientific">Cinchona calisaya</name>
    <dbReference type="NCBI Taxonomy" id="153742"/>
    <lineage>
        <taxon>Eukaryota</taxon>
        <taxon>Viridiplantae</taxon>
        <taxon>Streptophyta</taxon>
        <taxon>Embryophyta</taxon>
        <taxon>Tracheophyta</taxon>
        <taxon>Spermatophyta</taxon>
        <taxon>Magnoliopsida</taxon>
        <taxon>eudicotyledons</taxon>
        <taxon>Gunneridae</taxon>
        <taxon>Pentapetalae</taxon>
        <taxon>asterids</taxon>
        <taxon>lamiids</taxon>
        <taxon>Gentianales</taxon>
        <taxon>Rubiaceae</taxon>
        <taxon>Cinchonoideae</taxon>
        <taxon>Cinchoneae</taxon>
        <taxon>Cinchona</taxon>
    </lineage>
</organism>
<comment type="similarity">
    <text evidence="2 8">Belongs to the glycosyl hydrolase 28 family.</text>
</comment>
<dbReference type="InterPro" id="IPR011050">
    <property type="entry name" value="Pectin_lyase_fold/virulence"/>
</dbReference>
<dbReference type="GO" id="GO:0016798">
    <property type="term" value="F:hydrolase activity, acting on glycosyl bonds"/>
    <property type="evidence" value="ECO:0007669"/>
    <property type="project" value="UniProtKB-KW"/>
</dbReference>
<evidence type="ECO:0000256" key="4">
    <source>
        <dbReference type="ARBA" id="ARBA00022525"/>
    </source>
</evidence>
<dbReference type="EMBL" id="JBJUIK010000009">
    <property type="protein sequence ID" value="KAL3517413.1"/>
    <property type="molecule type" value="Genomic_DNA"/>
</dbReference>
<feature type="chain" id="PRO_5044822013" description="Polygalacturonase" evidence="9">
    <location>
        <begin position="25"/>
        <end position="148"/>
    </location>
</feature>
<dbReference type="SUPFAM" id="SSF51126">
    <property type="entry name" value="Pectin lyase-like"/>
    <property type="match status" value="1"/>
</dbReference>
<dbReference type="GO" id="GO:0071555">
    <property type="term" value="P:cell wall organization"/>
    <property type="evidence" value="ECO:0007669"/>
    <property type="project" value="UniProtKB-KW"/>
</dbReference>
<keyword evidence="7" id="KW-0961">Cell wall biogenesis/degradation</keyword>
<name>A0ABD2ZI70_9GENT</name>